<evidence type="ECO:0000256" key="2">
    <source>
        <dbReference type="ARBA" id="ARBA00023242"/>
    </source>
</evidence>
<reference evidence="6" key="1">
    <citation type="submission" date="2018-06" db="EMBL/GenBank/DDBJ databases">
        <authorList>
            <person name="Guldener U."/>
        </authorList>
    </citation>
    <scope>NUCLEOTIDE SEQUENCE [LARGE SCALE GENOMIC DNA]</scope>
    <source>
        <strain evidence="6">UTAD17</strain>
    </source>
</reference>
<dbReference type="OrthoDB" id="3972693at2759"/>
<dbReference type="EMBL" id="UFAJ01001018">
    <property type="protein sequence ID" value="SSD61957.1"/>
    <property type="molecule type" value="Genomic_DNA"/>
</dbReference>
<evidence type="ECO:0000313" key="6">
    <source>
        <dbReference type="Proteomes" id="UP000262825"/>
    </source>
</evidence>
<dbReference type="GO" id="GO:0003723">
    <property type="term" value="F:RNA binding"/>
    <property type="evidence" value="ECO:0007669"/>
    <property type="project" value="TreeGrafter"/>
</dbReference>
<dbReference type="InterPro" id="IPR014810">
    <property type="entry name" value="Fcf2_C"/>
</dbReference>
<dbReference type="InterPro" id="IPR039883">
    <property type="entry name" value="Fcf2/DNTTIP2"/>
</dbReference>
<proteinExistence type="predicted"/>
<evidence type="ECO:0000256" key="1">
    <source>
        <dbReference type="ARBA" id="ARBA00004604"/>
    </source>
</evidence>
<sequence>MSENILQEKESLDDLFNHLQELEAKKDILDTNKNTGTGFDSNKDELKFEDDVKEQNKQLEFSRIENDLRVLPKLQNNFDSMSKNVAKNNKVRTVKDDILIDTTGNRNGDRLEKDWFSLPKTELTPQIKRDLLLIKHRAALDPKRHYKKDKKWNIPERFSVGTIVEDKCEYYSSRLNKKQRKSNILESLLYEDKQDQKNSRSIRTGKNYFERKYNEIQLKKSSGKRGYYKKVIEKRQKH</sequence>
<feature type="domain" description="Fcf2 pre-rRNA processing C-terminal" evidence="4">
    <location>
        <begin position="111"/>
        <end position="199"/>
    </location>
</feature>
<evidence type="ECO:0000259" key="4">
    <source>
        <dbReference type="Pfam" id="PF08698"/>
    </source>
</evidence>
<keyword evidence="6" id="KW-1185">Reference proteome</keyword>
<dbReference type="PANTHER" id="PTHR21686">
    <property type="entry name" value="DEOXYNUCLEOTIDYLTRANSFERASE TERMINAL-INTERACTING PROTEIN 2"/>
    <property type="match status" value="1"/>
</dbReference>
<feature type="coiled-coil region" evidence="3">
    <location>
        <begin position="5"/>
        <end position="32"/>
    </location>
</feature>
<keyword evidence="3" id="KW-0175">Coiled coil</keyword>
<dbReference type="VEuPathDB" id="FungiDB:SCODWIG_03718"/>
<gene>
    <name evidence="5" type="ORF">SCODWIG_03718</name>
</gene>
<dbReference type="GO" id="GO:0005730">
    <property type="term" value="C:nucleolus"/>
    <property type="evidence" value="ECO:0007669"/>
    <property type="project" value="UniProtKB-SubCell"/>
</dbReference>
<name>A0A376BBF0_9ASCO</name>
<dbReference type="Pfam" id="PF08698">
    <property type="entry name" value="Fcf2"/>
    <property type="match status" value="1"/>
</dbReference>
<organism evidence="5 6">
    <name type="scientific">Saccharomycodes ludwigii</name>
    <dbReference type="NCBI Taxonomy" id="36035"/>
    <lineage>
        <taxon>Eukaryota</taxon>
        <taxon>Fungi</taxon>
        <taxon>Dikarya</taxon>
        <taxon>Ascomycota</taxon>
        <taxon>Saccharomycotina</taxon>
        <taxon>Saccharomycetes</taxon>
        <taxon>Saccharomycodales</taxon>
        <taxon>Saccharomycodaceae</taxon>
        <taxon>Saccharomycodes</taxon>
    </lineage>
</organism>
<dbReference type="GO" id="GO:0006396">
    <property type="term" value="P:RNA processing"/>
    <property type="evidence" value="ECO:0007669"/>
    <property type="project" value="TreeGrafter"/>
</dbReference>
<accession>A0A376BBF0</accession>
<keyword evidence="2" id="KW-0539">Nucleus</keyword>
<evidence type="ECO:0000256" key="3">
    <source>
        <dbReference type="SAM" id="Coils"/>
    </source>
</evidence>
<evidence type="ECO:0000313" key="5">
    <source>
        <dbReference type="EMBL" id="SSD61957.1"/>
    </source>
</evidence>
<comment type="subcellular location">
    <subcellularLocation>
        <location evidence="1">Nucleus</location>
        <location evidence="1">Nucleolus</location>
    </subcellularLocation>
</comment>
<dbReference type="Proteomes" id="UP000262825">
    <property type="component" value="Unassembled WGS sequence"/>
</dbReference>
<protein>
    <submittedName>
        <fullName evidence="5">Related to rRNA-processing protein FCF2</fullName>
    </submittedName>
</protein>
<dbReference type="AlphaFoldDB" id="A0A376BBF0"/>
<dbReference type="PANTHER" id="PTHR21686:SF12">
    <property type="entry name" value="DEOXYNUCLEOTIDYLTRANSFERASE TERMINAL-INTERACTING PROTEIN 2"/>
    <property type="match status" value="1"/>
</dbReference>